<dbReference type="InterPro" id="IPR054722">
    <property type="entry name" value="PolX-like_BBD"/>
</dbReference>
<evidence type="ECO:0000259" key="1">
    <source>
        <dbReference type="Pfam" id="PF22936"/>
    </source>
</evidence>
<reference evidence="3" key="1">
    <citation type="submission" date="2016-04" db="EMBL/GenBank/DDBJ databases">
        <title>Cephalotus genome sequencing.</title>
        <authorList>
            <person name="Fukushima K."/>
            <person name="Hasebe M."/>
            <person name="Fang X."/>
        </authorList>
    </citation>
    <scope>NUCLEOTIDE SEQUENCE [LARGE SCALE GENOMIC DNA]</scope>
    <source>
        <strain evidence="3">cv. St1</strain>
    </source>
</reference>
<organism evidence="2 3">
    <name type="scientific">Cephalotus follicularis</name>
    <name type="common">Albany pitcher plant</name>
    <dbReference type="NCBI Taxonomy" id="3775"/>
    <lineage>
        <taxon>Eukaryota</taxon>
        <taxon>Viridiplantae</taxon>
        <taxon>Streptophyta</taxon>
        <taxon>Embryophyta</taxon>
        <taxon>Tracheophyta</taxon>
        <taxon>Spermatophyta</taxon>
        <taxon>Magnoliopsida</taxon>
        <taxon>eudicotyledons</taxon>
        <taxon>Gunneridae</taxon>
        <taxon>Pentapetalae</taxon>
        <taxon>rosids</taxon>
        <taxon>fabids</taxon>
        <taxon>Oxalidales</taxon>
        <taxon>Cephalotaceae</taxon>
        <taxon>Cephalotus</taxon>
    </lineage>
</organism>
<name>A0A1Q3BB92_CEPFO</name>
<dbReference type="AlphaFoldDB" id="A0A1Q3BB92"/>
<dbReference type="InParanoid" id="A0A1Q3BB92"/>
<proteinExistence type="predicted"/>
<dbReference type="OrthoDB" id="1932912at2759"/>
<protein>
    <recommendedName>
        <fullName evidence="1">Retrovirus-related Pol polyprotein from transposon TNT 1-94-like beta-barrel domain-containing protein</fullName>
    </recommendedName>
</protein>
<gene>
    <name evidence="2" type="ORF">CFOL_v3_08821</name>
</gene>
<dbReference type="Pfam" id="PF22936">
    <property type="entry name" value="Pol_BBD"/>
    <property type="match status" value="1"/>
</dbReference>
<evidence type="ECO:0000313" key="2">
    <source>
        <dbReference type="EMBL" id="GAV65306.1"/>
    </source>
</evidence>
<comment type="caution">
    <text evidence="2">The sequence shown here is derived from an EMBL/GenBank/DDBJ whole genome shotgun (WGS) entry which is preliminary data.</text>
</comment>
<keyword evidence="3" id="KW-1185">Reference proteome</keyword>
<dbReference type="EMBL" id="BDDD01000401">
    <property type="protein sequence ID" value="GAV65306.1"/>
    <property type="molecule type" value="Genomic_DNA"/>
</dbReference>
<feature type="domain" description="Retrovirus-related Pol polyprotein from transposon TNT 1-94-like beta-barrel" evidence="1">
    <location>
        <begin position="136"/>
        <end position="184"/>
    </location>
</feature>
<evidence type="ECO:0000313" key="3">
    <source>
        <dbReference type="Proteomes" id="UP000187406"/>
    </source>
</evidence>
<accession>A0A1Q3BB92</accession>
<sequence>MIAMMLSNTRDRSALVANPTQKAKETMDRDQIKCDHCGKTRHTKETCWKLHGRPIQGRGGKRMGPPRSPAHFSETTEFIPNSDVDHLSKENVQALKQLVSQLETSSSSAMPSSNFAHSGTSEHAFLTSSLVDSSSWVIDSDASKHMASSPCLFSSYVPSSGKDKVRIAYGSFSSIFGKGSIQCTPNLKLQSSFPHNLLSMVVRIAIRIVGSFDPTILDHQNDPDRILNRKYGRIVVGSGRIGGIV</sequence>
<dbReference type="Proteomes" id="UP000187406">
    <property type="component" value="Unassembled WGS sequence"/>
</dbReference>